<dbReference type="PROSITE" id="PS51257">
    <property type="entry name" value="PROKAR_LIPOPROTEIN"/>
    <property type="match status" value="1"/>
</dbReference>
<name>A0A7T3FXF1_9EURY</name>
<dbReference type="Proteomes" id="UP000595001">
    <property type="component" value="Chromosome"/>
</dbReference>
<sequence>MRRRTVLASLGASAALAGCRTVGSPERTDSETETQPTCESPEPRRVELAGSATASDEAQFSATVTIERGRSTAEAPARVTVGLGNDGPDREIDVIDDGRCHILNRGAGRSEPNGLWLYRVGDAPTDRAGECWTRDRPPRDSVGFDGYGCGRYPFESDDTVATTYEVWDDYTVDGYLRPGTYRFDASVALWDEAAEEEGTDSGPTVVDWWFELSVSADGE</sequence>
<dbReference type="RefSeq" id="WP_198061299.1">
    <property type="nucleotide sequence ID" value="NZ_CP065856.1"/>
</dbReference>
<protein>
    <submittedName>
        <fullName evidence="2">Uncharacterized protein</fullName>
    </submittedName>
</protein>
<reference evidence="2 3" key="1">
    <citation type="submission" date="2020-12" db="EMBL/GenBank/DDBJ databases">
        <title>Halosimplex halophilum sp. nov. and Halosimplex salinum sp. nov., two new members of the genus Halosimplex.</title>
        <authorList>
            <person name="Cui H.L."/>
        </authorList>
    </citation>
    <scope>NUCLEOTIDE SEQUENCE [LARGE SCALE GENOMIC DNA]</scope>
    <source>
        <strain evidence="2 3">YGH94</strain>
    </source>
</reference>
<organism evidence="2 3">
    <name type="scientific">Halosimplex litoreum</name>
    <dbReference type="NCBI Taxonomy" id="1198301"/>
    <lineage>
        <taxon>Archaea</taxon>
        <taxon>Methanobacteriati</taxon>
        <taxon>Methanobacteriota</taxon>
        <taxon>Stenosarchaea group</taxon>
        <taxon>Halobacteria</taxon>
        <taxon>Halobacteriales</taxon>
        <taxon>Haloarculaceae</taxon>
        <taxon>Halosimplex</taxon>
    </lineage>
</organism>
<gene>
    <name evidence="2" type="ORF">I7X12_17460</name>
</gene>
<dbReference type="KEGG" id="hlt:I7X12_17460"/>
<accession>A0A7T3FXF1</accession>
<evidence type="ECO:0000256" key="1">
    <source>
        <dbReference type="SAM" id="MobiDB-lite"/>
    </source>
</evidence>
<dbReference type="EMBL" id="CP065856">
    <property type="protein sequence ID" value="QPV62496.1"/>
    <property type="molecule type" value="Genomic_DNA"/>
</dbReference>
<proteinExistence type="predicted"/>
<evidence type="ECO:0000313" key="3">
    <source>
        <dbReference type="Proteomes" id="UP000595001"/>
    </source>
</evidence>
<feature type="region of interest" description="Disordered" evidence="1">
    <location>
        <begin position="20"/>
        <end position="58"/>
    </location>
</feature>
<dbReference type="OrthoDB" id="306445at2157"/>
<evidence type="ECO:0000313" key="2">
    <source>
        <dbReference type="EMBL" id="QPV62496.1"/>
    </source>
</evidence>
<keyword evidence="3" id="KW-1185">Reference proteome</keyword>
<dbReference type="GeneID" id="60590319"/>
<dbReference type="AlphaFoldDB" id="A0A7T3FXF1"/>